<dbReference type="KEGG" id="blen:NCTC4824_02239"/>
<dbReference type="Proteomes" id="UP000249134">
    <property type="component" value="Chromosome 1"/>
</dbReference>
<reference evidence="2 3" key="1">
    <citation type="submission" date="2018-06" db="EMBL/GenBank/DDBJ databases">
        <authorList>
            <consortium name="Pathogen Informatics"/>
            <person name="Doyle S."/>
        </authorList>
    </citation>
    <scope>NUCLEOTIDE SEQUENCE [LARGE SCALE GENOMIC DNA]</scope>
    <source>
        <strain evidence="2 3">NCTC4824</strain>
    </source>
</reference>
<feature type="transmembrane region" description="Helical" evidence="1">
    <location>
        <begin position="40"/>
        <end position="59"/>
    </location>
</feature>
<accession>A0A2X4W7F9</accession>
<dbReference type="SUPFAM" id="SSF103473">
    <property type="entry name" value="MFS general substrate transporter"/>
    <property type="match status" value="1"/>
</dbReference>
<feature type="transmembrane region" description="Helical" evidence="1">
    <location>
        <begin position="12"/>
        <end position="34"/>
    </location>
</feature>
<keyword evidence="3" id="KW-1185">Reference proteome</keyword>
<name>A0A2X4W7F9_LEDLE</name>
<keyword evidence="1" id="KW-0812">Transmembrane</keyword>
<dbReference type="STRING" id="1348624.GCA_001591545_01292"/>
<keyword evidence="1" id="KW-0472">Membrane</keyword>
<proteinExistence type="predicted"/>
<evidence type="ECO:0000256" key="1">
    <source>
        <dbReference type="SAM" id="Phobius"/>
    </source>
</evidence>
<protein>
    <submittedName>
        <fullName evidence="2">Major facilitator superfamily</fullName>
    </submittedName>
</protein>
<dbReference type="InterPro" id="IPR036259">
    <property type="entry name" value="MFS_trans_sf"/>
</dbReference>
<evidence type="ECO:0000313" key="3">
    <source>
        <dbReference type="Proteomes" id="UP000249134"/>
    </source>
</evidence>
<dbReference type="AlphaFoldDB" id="A0A2X4W7F9"/>
<organism evidence="2 3">
    <name type="scientific">Lederbergia lenta</name>
    <name type="common">Bacillus lentus</name>
    <dbReference type="NCBI Taxonomy" id="1467"/>
    <lineage>
        <taxon>Bacteria</taxon>
        <taxon>Bacillati</taxon>
        <taxon>Bacillota</taxon>
        <taxon>Bacilli</taxon>
        <taxon>Bacillales</taxon>
        <taxon>Bacillaceae</taxon>
        <taxon>Lederbergia</taxon>
    </lineage>
</organism>
<dbReference type="EMBL" id="LS483476">
    <property type="protein sequence ID" value="SQI58659.1"/>
    <property type="molecule type" value="Genomic_DNA"/>
</dbReference>
<evidence type="ECO:0000313" key="2">
    <source>
        <dbReference type="EMBL" id="SQI58659.1"/>
    </source>
</evidence>
<dbReference type="Gene3D" id="1.20.1250.20">
    <property type="entry name" value="MFS general substrate transporter like domains"/>
    <property type="match status" value="1"/>
</dbReference>
<keyword evidence="1" id="KW-1133">Transmembrane helix</keyword>
<dbReference type="RefSeq" id="WP_066138563.1">
    <property type="nucleotide sequence ID" value="NZ_CBCSGM010000001.1"/>
</dbReference>
<gene>
    <name evidence="2" type="ORF">NCTC4824_02239</name>
</gene>
<sequence>MSLAPETPNFANGLFLTSANLGTMIGATVGGLFIAESDTSYIICIGFPSLLLSVVFILLRNYKYSPKTNQLDS</sequence>